<keyword evidence="12" id="KW-1185">Reference proteome</keyword>
<keyword evidence="4" id="KW-0808">Transferase</keyword>
<dbReference type="Pfam" id="PF02518">
    <property type="entry name" value="HATPase_c"/>
    <property type="match status" value="1"/>
</dbReference>
<evidence type="ECO:0000256" key="4">
    <source>
        <dbReference type="ARBA" id="ARBA00022679"/>
    </source>
</evidence>
<feature type="domain" description="Histidine kinase" evidence="10">
    <location>
        <begin position="395"/>
        <end position="618"/>
    </location>
</feature>
<dbReference type="RefSeq" id="WP_080618988.1">
    <property type="nucleotide sequence ID" value="NZ_AYSO01000017.1"/>
</dbReference>
<keyword evidence="5" id="KW-0547">Nucleotide-binding</keyword>
<dbReference type="PRINTS" id="PR00344">
    <property type="entry name" value="BCTRLSENSOR"/>
</dbReference>
<evidence type="ECO:0000256" key="2">
    <source>
        <dbReference type="ARBA" id="ARBA00012438"/>
    </source>
</evidence>
<accession>A0A0C1R7K7</accession>
<evidence type="ECO:0000256" key="3">
    <source>
        <dbReference type="ARBA" id="ARBA00022553"/>
    </source>
</evidence>
<evidence type="ECO:0000256" key="8">
    <source>
        <dbReference type="ARBA" id="ARBA00023012"/>
    </source>
</evidence>
<dbReference type="PROSITE" id="PS50109">
    <property type="entry name" value="HIS_KIN"/>
    <property type="match status" value="1"/>
</dbReference>
<evidence type="ECO:0000256" key="5">
    <source>
        <dbReference type="ARBA" id="ARBA00022741"/>
    </source>
</evidence>
<comment type="catalytic activity">
    <reaction evidence="1">
        <text>ATP + protein L-histidine = ADP + protein N-phospho-L-histidine.</text>
        <dbReference type="EC" id="2.7.13.3"/>
    </reaction>
</comment>
<evidence type="ECO:0000313" key="12">
    <source>
        <dbReference type="Proteomes" id="UP000031366"/>
    </source>
</evidence>
<keyword evidence="3" id="KW-0597">Phosphoprotein</keyword>
<dbReference type="InterPro" id="IPR036097">
    <property type="entry name" value="HisK_dim/P_sf"/>
</dbReference>
<evidence type="ECO:0000256" key="1">
    <source>
        <dbReference type="ARBA" id="ARBA00000085"/>
    </source>
</evidence>
<evidence type="ECO:0000313" key="11">
    <source>
        <dbReference type="EMBL" id="KIE46501.1"/>
    </source>
</evidence>
<dbReference type="Pfam" id="PF04392">
    <property type="entry name" value="ABC_sub_bind"/>
    <property type="match status" value="1"/>
</dbReference>
<dbReference type="AlphaFoldDB" id="A0A0C1R7K7"/>
<evidence type="ECO:0000256" key="9">
    <source>
        <dbReference type="SAM" id="Phobius"/>
    </source>
</evidence>
<keyword evidence="9" id="KW-0472">Membrane</keyword>
<dbReference type="Pfam" id="PF00512">
    <property type="entry name" value="HisKA"/>
    <property type="match status" value="1"/>
</dbReference>
<dbReference type="PANTHER" id="PTHR43547:SF2">
    <property type="entry name" value="HYBRID SIGNAL TRANSDUCTION HISTIDINE KINASE C"/>
    <property type="match status" value="1"/>
</dbReference>
<dbReference type="GO" id="GO:0005524">
    <property type="term" value="F:ATP binding"/>
    <property type="evidence" value="ECO:0007669"/>
    <property type="project" value="UniProtKB-KW"/>
</dbReference>
<dbReference type="STRING" id="29341.RSJ17_15890"/>
<dbReference type="FunFam" id="3.30.565.10:FF:000037">
    <property type="entry name" value="Hybrid sensor histidine kinase/response regulator"/>
    <property type="match status" value="1"/>
</dbReference>
<dbReference type="Gene3D" id="3.40.50.2300">
    <property type="match status" value="2"/>
</dbReference>
<feature type="transmembrane region" description="Helical" evidence="9">
    <location>
        <begin position="350"/>
        <end position="370"/>
    </location>
</feature>
<name>A0A0C1R7K7_9CLOT</name>
<keyword evidence="9" id="KW-1133">Transmembrane helix</keyword>
<dbReference type="InterPro" id="IPR004358">
    <property type="entry name" value="Sig_transdc_His_kin-like_C"/>
</dbReference>
<comment type="caution">
    <text evidence="11">The sequence shown here is derived from an EMBL/GenBank/DDBJ whole genome shotgun (WGS) entry which is preliminary data.</text>
</comment>
<dbReference type="Gene3D" id="3.30.565.10">
    <property type="entry name" value="Histidine kinase-like ATPase, C-terminal domain"/>
    <property type="match status" value="1"/>
</dbReference>
<dbReference type="EC" id="2.7.13.3" evidence="2"/>
<dbReference type="SMART" id="SM00388">
    <property type="entry name" value="HisKA"/>
    <property type="match status" value="1"/>
</dbReference>
<dbReference type="SUPFAM" id="SSF47384">
    <property type="entry name" value="Homodimeric domain of signal transducing histidine kinase"/>
    <property type="match status" value="1"/>
</dbReference>
<organism evidence="11 12">
    <name type="scientific">Clostridium argentinense CDC 2741</name>
    <dbReference type="NCBI Taxonomy" id="1418104"/>
    <lineage>
        <taxon>Bacteria</taxon>
        <taxon>Bacillati</taxon>
        <taxon>Bacillota</taxon>
        <taxon>Clostridia</taxon>
        <taxon>Eubacteriales</taxon>
        <taxon>Clostridiaceae</taxon>
        <taxon>Clostridium</taxon>
    </lineage>
</organism>
<dbReference type="CDD" id="cd00082">
    <property type="entry name" value="HisKA"/>
    <property type="match status" value="1"/>
</dbReference>
<dbReference type="InterPro" id="IPR003661">
    <property type="entry name" value="HisK_dim/P_dom"/>
</dbReference>
<dbReference type="PANTHER" id="PTHR43547">
    <property type="entry name" value="TWO-COMPONENT HISTIDINE KINASE"/>
    <property type="match status" value="1"/>
</dbReference>
<dbReference type="Gene3D" id="1.10.287.130">
    <property type="match status" value="1"/>
</dbReference>
<dbReference type="GO" id="GO:0000155">
    <property type="term" value="F:phosphorelay sensor kinase activity"/>
    <property type="evidence" value="ECO:0007669"/>
    <property type="project" value="InterPro"/>
</dbReference>
<dbReference type="SUPFAM" id="SSF55874">
    <property type="entry name" value="ATPase domain of HSP90 chaperone/DNA topoisomerase II/histidine kinase"/>
    <property type="match status" value="1"/>
</dbReference>
<gene>
    <name evidence="11" type="ORF">U732_1927</name>
</gene>
<evidence type="ECO:0000256" key="6">
    <source>
        <dbReference type="ARBA" id="ARBA00022777"/>
    </source>
</evidence>
<sequence>MKNQIKQLVICFIVLLIICTNFSTKAYSLDSNSDSDNKKILIINSYHFDEPWEASIFSGIKNILDKGFKKIEYNFEYLDSKQNAIDTEQMIKNYAIKFKNQKYDLIVVCDDEAFEAFNQCYEEIFYGTPVVYTSINNPNIEINDTLKNFSTGVKEEQPITNTVELALKLHSDAKILNFLFDNSKTSTVYINEVKNIEKKYKDFKFNIIQTDNIEQVINKLQGTERNSINFIYGVYKDRNNQILNRRNSANIIVNYTKAPLYTWVEPYFSEAVLGGIVLDGVEIGQATGAICYRILNGEEVKTIKPVMDKDFKYIFNYDIMKKCSIKTKELPSNAVIMNHPSVFKQIPTEIKAAIILIIAILSLIVILLFVKMEYKNELYKKAIEYENLRTEFFANISHELRTPLNIILSTLQLHDMYVENGSIIYKNETTYKRMSALKQNSMRLLRLINNLIDITKIDAGYFNLQCQSLNIIEFIEDITMSVANYIERKNISLIFDTEIEEKIACFDPNKMERIILNLLSNAVKFTPKGGTIYVDIRDEKDKVKIIVRDTGVGIPKDKQEIIFERFRQVDNLLTRNQEGSGIGLSLTKSLVEMHGGKIYIESEVNIGSSFIFEIPCGACAIEDDSDKSFINSHEDRVNLEFSDIYD</sequence>
<dbReference type="SMART" id="SM00387">
    <property type="entry name" value="HATPase_c"/>
    <property type="match status" value="1"/>
</dbReference>
<protein>
    <recommendedName>
        <fullName evidence="2">histidine kinase</fullName>
        <ecNumber evidence="2">2.7.13.3</ecNumber>
    </recommendedName>
</protein>
<evidence type="ECO:0000256" key="7">
    <source>
        <dbReference type="ARBA" id="ARBA00022840"/>
    </source>
</evidence>
<dbReference type="InterPro" id="IPR003594">
    <property type="entry name" value="HATPase_dom"/>
</dbReference>
<dbReference type="InterPro" id="IPR005467">
    <property type="entry name" value="His_kinase_dom"/>
</dbReference>
<dbReference type="EMBL" id="AYSO01000017">
    <property type="protein sequence ID" value="KIE46501.1"/>
    <property type="molecule type" value="Genomic_DNA"/>
</dbReference>
<keyword evidence="8" id="KW-0902">Two-component regulatory system</keyword>
<reference evidence="11 12" key="1">
    <citation type="journal article" date="2015" name="Infect. Genet. Evol.">
        <title>Genomic sequences of six botulinum neurotoxin-producing strains representing three clostridial species illustrate the mobility and diversity of botulinum neurotoxin genes.</title>
        <authorList>
            <person name="Smith T.J."/>
            <person name="Hill K.K."/>
            <person name="Xie G."/>
            <person name="Foley B.T."/>
            <person name="Williamson C.H."/>
            <person name="Foster J.T."/>
            <person name="Johnson S.L."/>
            <person name="Chertkov O."/>
            <person name="Teshima H."/>
            <person name="Gibbons H.S."/>
            <person name="Johnsky L.A."/>
            <person name="Karavis M.A."/>
            <person name="Smith L.A."/>
        </authorList>
    </citation>
    <scope>NUCLEOTIDE SEQUENCE [LARGE SCALE GENOMIC DNA]</scope>
    <source>
        <strain evidence="11 12">CDC 2741</strain>
    </source>
</reference>
<keyword evidence="7" id="KW-0067">ATP-binding</keyword>
<evidence type="ECO:0000259" key="10">
    <source>
        <dbReference type="PROSITE" id="PS50109"/>
    </source>
</evidence>
<dbReference type="Proteomes" id="UP000031366">
    <property type="component" value="Unassembled WGS sequence"/>
</dbReference>
<dbReference type="CDD" id="cd16922">
    <property type="entry name" value="HATPase_EvgS-ArcB-TorS-like"/>
    <property type="match status" value="1"/>
</dbReference>
<proteinExistence type="predicted"/>
<dbReference type="InterPro" id="IPR007487">
    <property type="entry name" value="ABC_transpt-TYRBP-like"/>
</dbReference>
<keyword evidence="6 11" id="KW-0418">Kinase</keyword>
<keyword evidence="9" id="KW-0812">Transmembrane</keyword>
<dbReference type="InterPro" id="IPR036890">
    <property type="entry name" value="HATPase_C_sf"/>
</dbReference>